<name>A0A0K0ET42_STRER</name>
<dbReference type="WBParaSite" id="TCONS_00002067.p1">
    <property type="protein sequence ID" value="TCONS_00002067.p1"/>
    <property type="gene ID" value="XLOC_001969"/>
</dbReference>
<dbReference type="WBParaSite" id="SSTP_0001261800.1">
    <property type="protein sequence ID" value="SSTP_0001261800.1"/>
    <property type="gene ID" value="SSTP_0001261800"/>
</dbReference>
<sequence length="179" mass="21249">MNRSTVIHNTISKDISILNFYPTNSKEEINCELYRDDVSSPSFKESDTSIPSSPESISNERSLKKRGRPRKNDEQEEVIMSQVLRKRKYARNYRETQRKRLEQYEHLLKEHERLHKENEILRNQLKEYTEKEKLLKIQKQSQINISPLPNNLTNLSSATLIHQLLYNQHLNIPVPFSMT</sequence>
<keyword evidence="1" id="KW-0175">Coiled coil</keyword>
<evidence type="ECO:0000313" key="4">
    <source>
        <dbReference type="WBParaSite" id="SSTP_0001261800.1"/>
    </source>
</evidence>
<organism evidence="4">
    <name type="scientific">Strongyloides stercoralis</name>
    <name type="common">Threadworm</name>
    <dbReference type="NCBI Taxonomy" id="6248"/>
    <lineage>
        <taxon>Eukaryota</taxon>
        <taxon>Metazoa</taxon>
        <taxon>Ecdysozoa</taxon>
        <taxon>Nematoda</taxon>
        <taxon>Chromadorea</taxon>
        <taxon>Rhabditida</taxon>
        <taxon>Tylenchina</taxon>
        <taxon>Panagrolaimomorpha</taxon>
        <taxon>Strongyloidoidea</taxon>
        <taxon>Strongyloididae</taxon>
        <taxon>Strongyloides</taxon>
    </lineage>
</organism>
<evidence type="ECO:0000313" key="5">
    <source>
        <dbReference type="WBParaSite" id="TCONS_00002067.p1"/>
    </source>
</evidence>
<evidence type="ECO:0000256" key="2">
    <source>
        <dbReference type="SAM" id="MobiDB-lite"/>
    </source>
</evidence>
<keyword evidence="3" id="KW-1185">Reference proteome</keyword>
<reference evidence="4" key="1">
    <citation type="submission" date="2015-08" db="UniProtKB">
        <authorList>
            <consortium name="WormBaseParasite"/>
        </authorList>
    </citation>
    <scope>IDENTIFICATION</scope>
</reference>
<dbReference type="Proteomes" id="UP000035681">
    <property type="component" value="Unplaced"/>
</dbReference>
<evidence type="ECO:0000256" key="1">
    <source>
        <dbReference type="SAM" id="Coils"/>
    </source>
</evidence>
<protein>
    <submittedName>
        <fullName evidence="4 5">BZIP domain-containing protein</fullName>
    </submittedName>
</protein>
<feature type="compositionally biased region" description="Low complexity" evidence="2">
    <location>
        <begin position="48"/>
        <end position="60"/>
    </location>
</feature>
<proteinExistence type="predicted"/>
<feature type="region of interest" description="Disordered" evidence="2">
    <location>
        <begin position="40"/>
        <end position="75"/>
    </location>
</feature>
<accession>A0A0K0ET42</accession>
<dbReference type="AlphaFoldDB" id="A0A0K0ET42"/>
<feature type="coiled-coil region" evidence="1">
    <location>
        <begin position="94"/>
        <end position="138"/>
    </location>
</feature>
<evidence type="ECO:0000313" key="3">
    <source>
        <dbReference type="Proteomes" id="UP000035681"/>
    </source>
</evidence>